<dbReference type="Proteomes" id="UP000198994">
    <property type="component" value="Unassembled WGS sequence"/>
</dbReference>
<organism evidence="1 2">
    <name type="scientific">Salipiger thiooxidans</name>
    <dbReference type="NCBI Taxonomy" id="282683"/>
    <lineage>
        <taxon>Bacteria</taxon>
        <taxon>Pseudomonadati</taxon>
        <taxon>Pseudomonadota</taxon>
        <taxon>Alphaproteobacteria</taxon>
        <taxon>Rhodobacterales</taxon>
        <taxon>Roseobacteraceae</taxon>
        <taxon>Salipiger</taxon>
    </lineage>
</organism>
<gene>
    <name evidence="1" type="ORF">SAMN04488105_1036</name>
</gene>
<evidence type="ECO:0000313" key="1">
    <source>
        <dbReference type="EMBL" id="SDE35764.1"/>
    </source>
</evidence>
<dbReference type="STRING" id="282683.SAMN04488105_1036"/>
<sequence length="92" mass="10290">MHVRRITLDGFDGPEPERMKPGTVSLVAANGRIEIALLAPPRVSPWRIALPRRILSRAIDRVMRMPEYRTGQEELSFDEGVLTGLRMGNPPG</sequence>
<dbReference type="OrthoDB" id="7871139at2"/>
<protein>
    <submittedName>
        <fullName evidence="1">Uncharacterized protein</fullName>
    </submittedName>
</protein>
<proteinExistence type="predicted"/>
<evidence type="ECO:0000313" key="2">
    <source>
        <dbReference type="Proteomes" id="UP000198994"/>
    </source>
</evidence>
<dbReference type="EMBL" id="FNAV01000003">
    <property type="protein sequence ID" value="SDE35764.1"/>
    <property type="molecule type" value="Genomic_DNA"/>
</dbReference>
<dbReference type="RefSeq" id="WP_089955889.1">
    <property type="nucleotide sequence ID" value="NZ_FNAV01000003.1"/>
</dbReference>
<dbReference type="AlphaFoldDB" id="A0A1G7C8S0"/>
<name>A0A1G7C8S0_9RHOB</name>
<keyword evidence="2" id="KW-1185">Reference proteome</keyword>
<reference evidence="2" key="1">
    <citation type="submission" date="2016-10" db="EMBL/GenBank/DDBJ databases">
        <authorList>
            <person name="Varghese N."/>
            <person name="Submissions S."/>
        </authorList>
    </citation>
    <scope>NUCLEOTIDE SEQUENCE [LARGE SCALE GENOMIC DNA]</scope>
    <source>
        <strain evidence="2">DSM 10146</strain>
    </source>
</reference>
<accession>A0A1G7C8S0</accession>